<comment type="caution">
    <text evidence="2">The sequence shown here is derived from an EMBL/GenBank/DDBJ whole genome shotgun (WGS) entry which is preliminary data.</text>
</comment>
<protein>
    <submittedName>
        <fullName evidence="2">Uncharacterized protein</fullName>
    </submittedName>
</protein>
<sequence>MTGTVGFLLKVLLLSAGVSLLIKYGGPHLAIPPTVGVSLALILTPSLIVAAVLIVQAQRRSA</sequence>
<keyword evidence="3" id="KW-1185">Reference proteome</keyword>
<organism evidence="2 3">
    <name type="scientific">Vasconcelosia minhoensis LEGE 07310</name>
    <dbReference type="NCBI Taxonomy" id="915328"/>
    <lineage>
        <taxon>Bacteria</taxon>
        <taxon>Bacillati</taxon>
        <taxon>Cyanobacteriota</taxon>
        <taxon>Cyanophyceae</taxon>
        <taxon>Nodosilineales</taxon>
        <taxon>Cymatolegaceae</taxon>
        <taxon>Vasconcelosia</taxon>
        <taxon>Vasconcelosia minhoensis</taxon>
    </lineage>
</organism>
<name>A0A8J7ALY3_9CYAN</name>
<evidence type="ECO:0000313" key="2">
    <source>
        <dbReference type="EMBL" id="MBE9076651.1"/>
    </source>
</evidence>
<keyword evidence="1" id="KW-1133">Transmembrane helix</keyword>
<dbReference type="AlphaFoldDB" id="A0A8J7ALY3"/>
<feature type="transmembrane region" description="Helical" evidence="1">
    <location>
        <begin position="35"/>
        <end position="55"/>
    </location>
</feature>
<evidence type="ECO:0000256" key="1">
    <source>
        <dbReference type="SAM" id="Phobius"/>
    </source>
</evidence>
<proteinExistence type="predicted"/>
<accession>A0A8J7ALY3</accession>
<keyword evidence="1" id="KW-0812">Transmembrane</keyword>
<reference evidence="2" key="1">
    <citation type="submission" date="2020-10" db="EMBL/GenBank/DDBJ databases">
        <authorList>
            <person name="Castelo-Branco R."/>
            <person name="Eusebio N."/>
            <person name="Adriana R."/>
            <person name="Vieira A."/>
            <person name="Brugerolle De Fraissinette N."/>
            <person name="Rezende De Castro R."/>
            <person name="Schneider M.P."/>
            <person name="Vasconcelos V."/>
            <person name="Leao P.N."/>
        </authorList>
    </citation>
    <scope>NUCLEOTIDE SEQUENCE</scope>
    <source>
        <strain evidence="2">LEGE 07310</strain>
    </source>
</reference>
<gene>
    <name evidence="2" type="ORF">IQ241_04955</name>
</gene>
<dbReference type="Proteomes" id="UP000636505">
    <property type="component" value="Unassembled WGS sequence"/>
</dbReference>
<evidence type="ECO:0000313" key="3">
    <source>
        <dbReference type="Proteomes" id="UP000636505"/>
    </source>
</evidence>
<keyword evidence="1" id="KW-0472">Membrane</keyword>
<dbReference type="EMBL" id="JADEXG010000008">
    <property type="protein sequence ID" value="MBE9076651.1"/>
    <property type="molecule type" value="Genomic_DNA"/>
</dbReference>